<protein>
    <submittedName>
        <fullName evidence="2">Uncharacterized protein</fullName>
    </submittedName>
</protein>
<sequence>MAEEDTIEERTAKPKEQRGEPLDVDFTQRVDSVETGGRQDGEPLDMEMTQPVDVLDTVPHEVCYDHMTRGA</sequence>
<evidence type="ECO:0000256" key="1">
    <source>
        <dbReference type="SAM" id="MobiDB-lite"/>
    </source>
</evidence>
<dbReference type="AlphaFoldDB" id="A0AAD5N2K7"/>
<feature type="compositionally biased region" description="Basic and acidic residues" evidence="1">
    <location>
        <begin position="8"/>
        <end position="41"/>
    </location>
</feature>
<gene>
    <name evidence="2" type="ORF">KIN20_018948</name>
</gene>
<accession>A0AAD5N2K7</accession>
<feature type="region of interest" description="Disordered" evidence="1">
    <location>
        <begin position="1"/>
        <end position="50"/>
    </location>
</feature>
<evidence type="ECO:0000313" key="2">
    <source>
        <dbReference type="EMBL" id="KAJ1360067.1"/>
    </source>
</evidence>
<dbReference type="EMBL" id="JAHQIW010003769">
    <property type="protein sequence ID" value="KAJ1360067.1"/>
    <property type="molecule type" value="Genomic_DNA"/>
</dbReference>
<organism evidence="2 3">
    <name type="scientific">Parelaphostrongylus tenuis</name>
    <name type="common">Meningeal worm</name>
    <dbReference type="NCBI Taxonomy" id="148309"/>
    <lineage>
        <taxon>Eukaryota</taxon>
        <taxon>Metazoa</taxon>
        <taxon>Ecdysozoa</taxon>
        <taxon>Nematoda</taxon>
        <taxon>Chromadorea</taxon>
        <taxon>Rhabditida</taxon>
        <taxon>Rhabditina</taxon>
        <taxon>Rhabditomorpha</taxon>
        <taxon>Strongyloidea</taxon>
        <taxon>Metastrongylidae</taxon>
        <taxon>Parelaphostrongylus</taxon>
    </lineage>
</organism>
<keyword evidence="3" id="KW-1185">Reference proteome</keyword>
<evidence type="ECO:0000313" key="3">
    <source>
        <dbReference type="Proteomes" id="UP001196413"/>
    </source>
</evidence>
<comment type="caution">
    <text evidence="2">The sequence shown here is derived from an EMBL/GenBank/DDBJ whole genome shotgun (WGS) entry which is preliminary data.</text>
</comment>
<reference evidence="2" key="1">
    <citation type="submission" date="2021-06" db="EMBL/GenBank/DDBJ databases">
        <title>Parelaphostrongylus tenuis whole genome reference sequence.</title>
        <authorList>
            <person name="Garwood T.J."/>
            <person name="Larsen P.A."/>
            <person name="Fountain-Jones N.M."/>
            <person name="Garbe J.R."/>
            <person name="Macchietto M.G."/>
            <person name="Kania S.A."/>
            <person name="Gerhold R.W."/>
            <person name="Richards J.E."/>
            <person name="Wolf T.M."/>
        </authorList>
    </citation>
    <scope>NUCLEOTIDE SEQUENCE</scope>
    <source>
        <strain evidence="2">MNPRO001-30</strain>
        <tissue evidence="2">Meninges</tissue>
    </source>
</reference>
<proteinExistence type="predicted"/>
<name>A0AAD5N2K7_PARTN</name>
<dbReference type="Proteomes" id="UP001196413">
    <property type="component" value="Unassembled WGS sequence"/>
</dbReference>